<evidence type="ECO:0000256" key="1">
    <source>
        <dbReference type="ARBA" id="ARBA00022793"/>
    </source>
</evidence>
<dbReference type="Pfam" id="PF02775">
    <property type="entry name" value="TPP_enzyme_C"/>
    <property type="match status" value="1"/>
</dbReference>
<dbReference type="GO" id="GO:0030976">
    <property type="term" value="F:thiamine pyrophosphate binding"/>
    <property type="evidence" value="ECO:0007669"/>
    <property type="project" value="InterPro"/>
</dbReference>
<dbReference type="InterPro" id="IPR051818">
    <property type="entry name" value="TPP_dependent_decarboxylase"/>
</dbReference>
<keyword evidence="2" id="KW-0786">Thiamine pyrophosphate</keyword>
<evidence type="ECO:0008006" key="7">
    <source>
        <dbReference type="Google" id="ProtNLM"/>
    </source>
</evidence>
<dbReference type="InterPro" id="IPR011766">
    <property type="entry name" value="TPP_enzyme_TPP-bd"/>
</dbReference>
<dbReference type="AlphaFoldDB" id="A0A381Z7N5"/>
<proteinExistence type="predicted"/>
<dbReference type="InterPro" id="IPR012001">
    <property type="entry name" value="Thiamin_PyroP_enz_TPP-bd_dom"/>
</dbReference>
<gene>
    <name evidence="6" type="ORF">METZ01_LOCUS137621</name>
</gene>
<dbReference type="PANTHER" id="PTHR42818:SF1">
    <property type="entry name" value="SULFOPYRUVATE DECARBOXYLASE"/>
    <property type="match status" value="1"/>
</dbReference>
<dbReference type="NCBIfam" id="TIGR03297">
    <property type="entry name" value="Ppyr-DeCO2ase"/>
    <property type="match status" value="1"/>
</dbReference>
<dbReference type="FunFam" id="3.40.50.970:FF:000100">
    <property type="entry name" value="Putative phosphonopyruvate decarboxylase"/>
    <property type="match status" value="1"/>
</dbReference>
<dbReference type="PROSITE" id="PS00187">
    <property type="entry name" value="TPP_ENZYMES"/>
    <property type="match status" value="1"/>
</dbReference>
<protein>
    <recommendedName>
        <fullName evidence="7">Phosphonopyruvate decarboxylase</fullName>
    </recommendedName>
</protein>
<dbReference type="GO" id="GO:0000287">
    <property type="term" value="F:magnesium ion binding"/>
    <property type="evidence" value="ECO:0007669"/>
    <property type="project" value="InterPro"/>
</dbReference>
<dbReference type="CDD" id="cd07035">
    <property type="entry name" value="TPP_PYR_POX_like"/>
    <property type="match status" value="1"/>
</dbReference>
<keyword evidence="1" id="KW-0210">Decarboxylase</keyword>
<dbReference type="InterPro" id="IPR000399">
    <property type="entry name" value="TPP-bd_CS"/>
</dbReference>
<dbReference type="Pfam" id="PF02776">
    <property type="entry name" value="TPP_enzyme_N"/>
    <property type="match status" value="1"/>
</dbReference>
<evidence type="ECO:0000259" key="5">
    <source>
        <dbReference type="Pfam" id="PF02776"/>
    </source>
</evidence>
<name>A0A381Z7N5_9ZZZZ</name>
<keyword evidence="3" id="KW-0456">Lyase</keyword>
<sequence length="366" mass="40467">MANLDVEFFTGVPDSLLKQFCLCIDDNVPENRHVITANEGNAIALAAGYYLAIGKPPLVYMQNSGLGNAVNPLLSLCDPDVYSIPMLLLIGWRGESGVKDEPQHVKQGKVQLDFLQVMDIPYEIISKDDSEVEKKITVSVGTLKKENRPFAIVVKKGTFDSYKSPSLTINDRLMFREESLEIILNNLPSSSIIVSTTGKTSREIFEIREKRGQSHRQDFLSVGSMGHCSSIALGIAVAKPDRKVVCIDGDGAFIMHMGNLSTVGKLNPKNFYHILMNNQVHESVGGQATSARFIDIPDLVKANGYNDVFYTDNEQELTLQINELINRAGPNFLEVLVKPGSRNDLGRPTVNLADNKSSFMDFVQEK</sequence>
<evidence type="ECO:0000256" key="2">
    <source>
        <dbReference type="ARBA" id="ARBA00023052"/>
    </source>
</evidence>
<organism evidence="6">
    <name type="scientific">marine metagenome</name>
    <dbReference type="NCBI Taxonomy" id="408172"/>
    <lineage>
        <taxon>unclassified sequences</taxon>
        <taxon>metagenomes</taxon>
        <taxon>ecological metagenomes</taxon>
    </lineage>
</organism>
<dbReference type="CDD" id="cd03371">
    <property type="entry name" value="TPP_PpyrDC"/>
    <property type="match status" value="1"/>
</dbReference>
<dbReference type="PANTHER" id="PTHR42818">
    <property type="entry name" value="SULFOPYRUVATE DECARBOXYLASE SUBUNIT ALPHA"/>
    <property type="match status" value="1"/>
</dbReference>
<dbReference type="InterPro" id="IPR029061">
    <property type="entry name" value="THDP-binding"/>
</dbReference>
<dbReference type="GO" id="GO:0032923">
    <property type="term" value="P:organic phosphonate biosynthetic process"/>
    <property type="evidence" value="ECO:0007669"/>
    <property type="project" value="InterPro"/>
</dbReference>
<evidence type="ECO:0000256" key="3">
    <source>
        <dbReference type="ARBA" id="ARBA00023239"/>
    </source>
</evidence>
<accession>A0A381Z7N5</accession>
<reference evidence="6" key="1">
    <citation type="submission" date="2018-05" db="EMBL/GenBank/DDBJ databases">
        <authorList>
            <person name="Lanie J.A."/>
            <person name="Ng W.-L."/>
            <person name="Kazmierczak K.M."/>
            <person name="Andrzejewski T.M."/>
            <person name="Davidsen T.M."/>
            <person name="Wayne K.J."/>
            <person name="Tettelin H."/>
            <person name="Glass J.I."/>
            <person name="Rusch D."/>
            <person name="Podicherti R."/>
            <person name="Tsui H.-C.T."/>
            <person name="Winkler M.E."/>
        </authorList>
    </citation>
    <scope>NUCLEOTIDE SEQUENCE</scope>
</reference>
<evidence type="ECO:0000313" key="6">
    <source>
        <dbReference type="EMBL" id="SVA84767.1"/>
    </source>
</evidence>
<dbReference type="GO" id="GO:0033980">
    <property type="term" value="F:phosphonopyruvate decarboxylase activity"/>
    <property type="evidence" value="ECO:0007669"/>
    <property type="project" value="InterPro"/>
</dbReference>
<feature type="domain" description="Thiamine pyrophosphate enzyme TPP-binding" evidence="4">
    <location>
        <begin position="217"/>
        <end position="335"/>
    </location>
</feature>
<dbReference type="EMBL" id="UINC01020111">
    <property type="protein sequence ID" value="SVA84767.1"/>
    <property type="molecule type" value="Genomic_DNA"/>
</dbReference>
<dbReference type="SUPFAM" id="SSF52518">
    <property type="entry name" value="Thiamin diphosphate-binding fold (THDP-binding)"/>
    <property type="match status" value="2"/>
</dbReference>
<feature type="domain" description="Thiamine pyrophosphate enzyme N-terminal TPP-binding" evidence="5">
    <location>
        <begin position="2"/>
        <end position="108"/>
    </location>
</feature>
<evidence type="ECO:0000259" key="4">
    <source>
        <dbReference type="Pfam" id="PF02775"/>
    </source>
</evidence>
<dbReference type="Gene3D" id="3.40.50.970">
    <property type="match status" value="2"/>
</dbReference>
<dbReference type="InterPro" id="IPR017684">
    <property type="entry name" value="Phosphono-pyrv_decarboxylase"/>
</dbReference>